<protein>
    <submittedName>
        <fullName evidence="4">PucR C-terminal helix-turn-helix domain-containing protein</fullName>
    </submittedName>
</protein>
<evidence type="ECO:0000259" key="3">
    <source>
        <dbReference type="Pfam" id="PF17853"/>
    </source>
</evidence>
<dbReference type="Pfam" id="PF17853">
    <property type="entry name" value="GGDEF_2"/>
    <property type="match status" value="1"/>
</dbReference>
<dbReference type="InterPro" id="IPR051448">
    <property type="entry name" value="CdaR-like_regulators"/>
</dbReference>
<dbReference type="EMBL" id="FOQY01000017">
    <property type="protein sequence ID" value="SFK09999.1"/>
    <property type="molecule type" value="Genomic_DNA"/>
</dbReference>
<name>A0A1I3WS57_9ACTN</name>
<evidence type="ECO:0000259" key="2">
    <source>
        <dbReference type="Pfam" id="PF13556"/>
    </source>
</evidence>
<reference evidence="5" key="1">
    <citation type="submission" date="2016-10" db="EMBL/GenBank/DDBJ databases">
        <authorList>
            <person name="Varghese N."/>
            <person name="Submissions S."/>
        </authorList>
    </citation>
    <scope>NUCLEOTIDE SEQUENCE [LARGE SCALE GENOMIC DNA]</scope>
    <source>
        <strain evidence="5">CGMCC 4.2126</strain>
    </source>
</reference>
<keyword evidence="5" id="KW-1185">Reference proteome</keyword>
<dbReference type="RefSeq" id="WP_093889207.1">
    <property type="nucleotide sequence ID" value="NZ_FOQY01000017.1"/>
</dbReference>
<evidence type="ECO:0000313" key="4">
    <source>
        <dbReference type="EMBL" id="SFK09999.1"/>
    </source>
</evidence>
<evidence type="ECO:0000313" key="5">
    <source>
        <dbReference type="Proteomes" id="UP000199111"/>
    </source>
</evidence>
<organism evidence="4 5">
    <name type="scientific">Streptosporangium canum</name>
    <dbReference type="NCBI Taxonomy" id="324952"/>
    <lineage>
        <taxon>Bacteria</taxon>
        <taxon>Bacillati</taxon>
        <taxon>Actinomycetota</taxon>
        <taxon>Actinomycetes</taxon>
        <taxon>Streptosporangiales</taxon>
        <taxon>Streptosporangiaceae</taxon>
        <taxon>Streptosporangium</taxon>
    </lineage>
</organism>
<gene>
    <name evidence="4" type="ORF">SAMN05216275_11789</name>
</gene>
<proteinExistence type="inferred from homology"/>
<dbReference type="InterPro" id="IPR025736">
    <property type="entry name" value="PucR_C-HTH_dom"/>
</dbReference>
<dbReference type="Pfam" id="PF13556">
    <property type="entry name" value="HTH_30"/>
    <property type="match status" value="1"/>
</dbReference>
<dbReference type="Proteomes" id="UP000199111">
    <property type="component" value="Unassembled WGS sequence"/>
</dbReference>
<sequence length="363" mass="38323">MDEVPGVPADLLGGHPRVLTAAAATGRLPDRDTLDGYRAAGVRAAESGVPLRALVETALLMAESVVPVPLPALRRTISALMEGYENAQRLALRQEEAARREFVDDLLQGRADRLAERAEHFGLRLAETYVVAVARPAGPVGDGPAGGAAGTGGVTAVKDGDGPTRRIEEALVARFGSHNVLIAVRGGGLVCVAPGSLAVATGEFTHHVRQMFAPGWRVGLGRPHRGPGGVVTSYREAANAIELGDRLGLRASVLKASDLLVFPVLLRDRAAIEDLVTTVLSPLLDARGGPESLLGTLEAVFASQGNQTAAARRLGVSTRAVTYRLERIRRLTGFSPDDPTQRFTLETAVLGARLLDWPAHPLR</sequence>
<dbReference type="InterPro" id="IPR041522">
    <property type="entry name" value="CdaR_GGDEF"/>
</dbReference>
<comment type="similarity">
    <text evidence="1">Belongs to the CdaR family.</text>
</comment>
<evidence type="ECO:0000256" key="1">
    <source>
        <dbReference type="ARBA" id="ARBA00006754"/>
    </source>
</evidence>
<accession>A0A1I3WS57</accession>
<feature type="domain" description="PucR C-terminal helix-turn-helix" evidence="2">
    <location>
        <begin position="293"/>
        <end position="349"/>
    </location>
</feature>
<dbReference type="AlphaFoldDB" id="A0A1I3WS57"/>
<dbReference type="InterPro" id="IPR042070">
    <property type="entry name" value="PucR_C-HTH_sf"/>
</dbReference>
<feature type="domain" description="CdaR GGDEF-like" evidence="3">
    <location>
        <begin position="111"/>
        <end position="242"/>
    </location>
</feature>
<dbReference type="Gene3D" id="1.10.10.2840">
    <property type="entry name" value="PucR C-terminal helix-turn-helix domain"/>
    <property type="match status" value="1"/>
</dbReference>
<dbReference type="PANTHER" id="PTHR33744">
    <property type="entry name" value="CARBOHYDRATE DIACID REGULATOR"/>
    <property type="match status" value="1"/>
</dbReference>
<dbReference type="GeneID" id="96300503"/>
<dbReference type="PANTHER" id="PTHR33744:SF1">
    <property type="entry name" value="DNA-BINDING TRANSCRIPTIONAL ACTIVATOR ADER"/>
    <property type="match status" value="1"/>
</dbReference>